<organism evidence="1 2">
    <name type="scientific">Sphaerobacter thermophilus (strain ATCC 49802 / DSM 20745 / KCCM 41009 / NCIMB 13125 / S 6022)</name>
    <dbReference type="NCBI Taxonomy" id="479434"/>
    <lineage>
        <taxon>Bacteria</taxon>
        <taxon>Pseudomonadati</taxon>
        <taxon>Thermomicrobiota</taxon>
        <taxon>Thermomicrobia</taxon>
        <taxon>Sphaerobacterales</taxon>
        <taxon>Sphaerobacterineae</taxon>
        <taxon>Sphaerobacteraceae</taxon>
        <taxon>Sphaerobacter</taxon>
    </lineage>
</organism>
<name>D1C5X7_SPHTD</name>
<dbReference type="AlphaFoldDB" id="D1C5X7"/>
<dbReference type="EMBL" id="CP001823">
    <property type="protein sequence ID" value="ACZ39529.1"/>
    <property type="molecule type" value="Genomic_DNA"/>
</dbReference>
<dbReference type="HOGENOM" id="CLU_547387_0_0_0"/>
<dbReference type="KEGG" id="sti:Sthe_2101"/>
<proteinExistence type="predicted"/>
<dbReference type="Proteomes" id="UP000002027">
    <property type="component" value="Chromosome 1"/>
</dbReference>
<keyword evidence="2" id="KW-1185">Reference proteome</keyword>
<dbReference type="OrthoDB" id="146594at2"/>
<evidence type="ECO:0000313" key="1">
    <source>
        <dbReference type="EMBL" id="ACZ39529.1"/>
    </source>
</evidence>
<protein>
    <submittedName>
        <fullName evidence="1">Uncharacterized protein</fullName>
    </submittedName>
</protein>
<dbReference type="RefSeq" id="WP_012872575.1">
    <property type="nucleotide sequence ID" value="NC_013523.1"/>
</dbReference>
<dbReference type="eggNOG" id="COG1840">
    <property type="taxonomic scope" value="Bacteria"/>
</dbReference>
<evidence type="ECO:0000313" key="2">
    <source>
        <dbReference type="Proteomes" id="UP000002027"/>
    </source>
</evidence>
<dbReference type="Gene3D" id="2.40.360.20">
    <property type="match status" value="1"/>
</dbReference>
<dbReference type="InParanoid" id="D1C5X7"/>
<sequence length="498" mass="54718">MSSLLRVAIVLTLLLAGTAVSPVGVRAAPDTPAIGEPAFARLWERTERPVATQAVTRSWLWGPAPLDAVVTERYVDAPGGARRVQYFDKGRMELTDPQGDPTSPWYVTSGLLTRELISGRVQIGDGTFLNGHGAEVPVAGDPTNTFPTYRDLEAIVDQTQPDRTGEAATMALLPDGPGTYDEAAQDPKARFTRYITYTGPFGTPVGYNIPVAFWEFMTQPGLVASESGFAMAEPLFDWLFVLGYPIADPFWTRVQVAGVERWVLVQPFERRVLTYTPDNPAGWQVEMGNIGQHYHRWRYEATPPTTSTGDLVGYGMVQGRTWTYATTMGIDTEWRITGTSESFTAGSTLITRSESGWTGRFVTYWSVGPDGLTLHGHDQVDEAGRLLESAVYWPPVRYLPPLPLETGVQWQTSTTVLSTSGPPRRTLVSGLVLGRDLVATPAGLFPSWKIELSSSTDRAAPQGFRLSATLWFEPGIGILRWHTRTYGAHLYSATPVQE</sequence>
<gene>
    <name evidence="1" type="ordered locus">Sthe_2101</name>
</gene>
<accession>D1C5X7</accession>
<reference evidence="1 2" key="2">
    <citation type="journal article" date="2010" name="Stand. Genomic Sci.">
        <title>Complete genome sequence of Desulfohalobium retbaense type strain (HR(100)).</title>
        <authorList>
            <person name="Spring S."/>
            <person name="Nolan M."/>
            <person name="Lapidus A."/>
            <person name="Glavina Del Rio T."/>
            <person name="Copeland A."/>
            <person name="Tice H."/>
            <person name="Cheng J.F."/>
            <person name="Lucas S."/>
            <person name="Land M."/>
            <person name="Chen F."/>
            <person name="Bruce D."/>
            <person name="Goodwin L."/>
            <person name="Pitluck S."/>
            <person name="Ivanova N."/>
            <person name="Mavromatis K."/>
            <person name="Mikhailova N."/>
            <person name="Pati A."/>
            <person name="Chen A."/>
            <person name="Palaniappan K."/>
            <person name="Hauser L."/>
            <person name="Chang Y.J."/>
            <person name="Jeffries C.D."/>
            <person name="Munk C."/>
            <person name="Kiss H."/>
            <person name="Chain P."/>
            <person name="Han C."/>
            <person name="Brettin T."/>
            <person name="Detter J.C."/>
            <person name="Schuler E."/>
            <person name="Goker M."/>
            <person name="Rohde M."/>
            <person name="Bristow J."/>
            <person name="Eisen J.A."/>
            <person name="Markowitz V."/>
            <person name="Hugenholtz P."/>
            <person name="Kyrpides N.C."/>
            <person name="Klenk H.P."/>
        </authorList>
    </citation>
    <scope>NUCLEOTIDE SEQUENCE [LARGE SCALE GENOMIC DNA]</scope>
    <source>
        <strain evidence="2">ATCC 49802 / DSM 20745 / S 6022</strain>
    </source>
</reference>
<reference evidence="2" key="1">
    <citation type="submission" date="2009-11" db="EMBL/GenBank/DDBJ databases">
        <title>The complete chromosome 1 of Sphaerobacter thermophilus DSM 20745.</title>
        <authorList>
            <person name="Lucas S."/>
            <person name="Copeland A."/>
            <person name="Lapidus A."/>
            <person name="Glavina del Rio T."/>
            <person name="Dalin E."/>
            <person name="Tice H."/>
            <person name="Bruce D."/>
            <person name="Goodwin L."/>
            <person name="Pitluck S."/>
            <person name="Kyrpides N."/>
            <person name="Mavromatis K."/>
            <person name="Ivanova N."/>
            <person name="Mikhailova N."/>
            <person name="LaButti K.M."/>
            <person name="Clum A."/>
            <person name="Sun H.I."/>
            <person name="Brettin T."/>
            <person name="Detter J.C."/>
            <person name="Han C."/>
            <person name="Larimer F."/>
            <person name="Land M."/>
            <person name="Hauser L."/>
            <person name="Markowitz V."/>
            <person name="Cheng J.F."/>
            <person name="Hugenholtz P."/>
            <person name="Woyke T."/>
            <person name="Wu D."/>
            <person name="Steenblock K."/>
            <person name="Schneider S."/>
            <person name="Pukall R."/>
            <person name="Goeker M."/>
            <person name="Klenk H.P."/>
            <person name="Eisen J.A."/>
        </authorList>
    </citation>
    <scope>NUCLEOTIDE SEQUENCE [LARGE SCALE GENOMIC DNA]</scope>
    <source>
        <strain evidence="2">ATCC 49802 / DSM 20745 / S 6022</strain>
    </source>
</reference>
<dbReference type="STRING" id="479434.Sthe_2101"/>